<comment type="caution">
    <text evidence="4">The sequence shown here is derived from an EMBL/GenBank/DDBJ whole genome shotgun (WGS) entry which is preliminary data.</text>
</comment>
<keyword evidence="5" id="KW-1185">Reference proteome</keyword>
<dbReference type="SUPFAM" id="SSF48452">
    <property type="entry name" value="TPR-like"/>
    <property type="match status" value="2"/>
</dbReference>
<evidence type="ECO:0000313" key="4">
    <source>
        <dbReference type="EMBL" id="KAF0747463.1"/>
    </source>
</evidence>
<gene>
    <name evidence="4" type="ORF">FWK35_00013528</name>
</gene>
<dbReference type="GO" id="GO:0016757">
    <property type="term" value="F:glycosyltransferase activity"/>
    <property type="evidence" value="ECO:0007669"/>
    <property type="project" value="UniProtKB-KW"/>
</dbReference>
<keyword evidence="4" id="KW-0328">Glycosyltransferase</keyword>
<dbReference type="InterPro" id="IPR011990">
    <property type="entry name" value="TPR-like_helical_dom_sf"/>
</dbReference>
<name>A0A6G0Y1V6_APHCR</name>
<feature type="repeat" description="TPR" evidence="3">
    <location>
        <begin position="101"/>
        <end position="134"/>
    </location>
</feature>
<dbReference type="Proteomes" id="UP000478052">
    <property type="component" value="Unassembled WGS sequence"/>
</dbReference>
<dbReference type="AlphaFoldDB" id="A0A6G0Y1V6"/>
<dbReference type="EMBL" id="VUJU01006839">
    <property type="protein sequence ID" value="KAF0747463.1"/>
    <property type="molecule type" value="Genomic_DNA"/>
</dbReference>
<reference evidence="4 5" key="1">
    <citation type="submission" date="2019-08" db="EMBL/GenBank/DDBJ databases">
        <title>Whole genome of Aphis craccivora.</title>
        <authorList>
            <person name="Voronova N.V."/>
            <person name="Shulinski R.S."/>
            <person name="Bandarenka Y.V."/>
            <person name="Zhorov D.G."/>
            <person name="Warner D."/>
        </authorList>
    </citation>
    <scope>NUCLEOTIDE SEQUENCE [LARGE SCALE GENOMIC DNA]</scope>
    <source>
        <strain evidence="4">180601</strain>
        <tissue evidence="4">Whole Body</tissue>
    </source>
</reference>
<evidence type="ECO:0000256" key="2">
    <source>
        <dbReference type="ARBA" id="ARBA00022803"/>
    </source>
</evidence>
<keyword evidence="4" id="KW-0808">Transferase</keyword>
<proteinExistence type="predicted"/>
<accession>A0A6G0Y1V6</accession>
<dbReference type="Gene3D" id="1.25.40.10">
    <property type="entry name" value="Tetratricopeptide repeat domain"/>
    <property type="match status" value="1"/>
</dbReference>
<evidence type="ECO:0000313" key="5">
    <source>
        <dbReference type="Proteomes" id="UP000478052"/>
    </source>
</evidence>
<dbReference type="PROSITE" id="PS50005">
    <property type="entry name" value="TPR"/>
    <property type="match status" value="2"/>
</dbReference>
<protein>
    <submittedName>
        <fullName evidence="4">UDP-N-acetylglucosamine--peptide N-acetylglucosaminyltransferase 110 kDa subunit-like isoform X3</fullName>
    </submittedName>
</protein>
<keyword evidence="1" id="KW-0677">Repeat</keyword>
<evidence type="ECO:0000256" key="1">
    <source>
        <dbReference type="ARBA" id="ARBA00022737"/>
    </source>
</evidence>
<dbReference type="Pfam" id="PF13181">
    <property type="entry name" value="TPR_8"/>
    <property type="match status" value="1"/>
</dbReference>
<dbReference type="OrthoDB" id="6618506at2759"/>
<dbReference type="PANTHER" id="PTHR44227">
    <property type="match status" value="1"/>
</dbReference>
<dbReference type="InterPro" id="IPR019734">
    <property type="entry name" value="TPR_rpt"/>
</dbReference>
<sequence>MANYLIPKSFQTLINIKFNYWKQSKDDLAKHYLLEAIQKSPCYNDSWIYYDEALVKTNYIEKAECVFIQILKYGEFLLSQNEIKNAKQQFKIAPIRAKKYLEIMSNIGDVYFLNGKFDKAIFNYYKGLEINPNLILTLCNLGTVYFQICEYQKAVNAYEKPIELDPENNTALRDLAVTHCNQDNMLKSVETYKKCLKLLPDDIDINLEFALIYDHNLKNFQEAENCFKKCIKLKPQREDVYKKLFAIYQT</sequence>
<dbReference type="InterPro" id="IPR052346">
    <property type="entry name" value="O-mannosyl-transferase_TMTC"/>
</dbReference>
<dbReference type="PANTHER" id="PTHR44227:SF3">
    <property type="entry name" value="PROTEIN O-MANNOSYL-TRANSFERASE TMTC4"/>
    <property type="match status" value="1"/>
</dbReference>
<dbReference type="PROSITE" id="PS50293">
    <property type="entry name" value="TPR_REGION"/>
    <property type="match status" value="2"/>
</dbReference>
<dbReference type="SMART" id="SM00028">
    <property type="entry name" value="TPR"/>
    <property type="match status" value="4"/>
</dbReference>
<keyword evidence="2 3" id="KW-0802">TPR repeat</keyword>
<organism evidence="4 5">
    <name type="scientific">Aphis craccivora</name>
    <name type="common">Cowpea aphid</name>
    <dbReference type="NCBI Taxonomy" id="307492"/>
    <lineage>
        <taxon>Eukaryota</taxon>
        <taxon>Metazoa</taxon>
        <taxon>Ecdysozoa</taxon>
        <taxon>Arthropoda</taxon>
        <taxon>Hexapoda</taxon>
        <taxon>Insecta</taxon>
        <taxon>Pterygota</taxon>
        <taxon>Neoptera</taxon>
        <taxon>Paraneoptera</taxon>
        <taxon>Hemiptera</taxon>
        <taxon>Sternorrhyncha</taxon>
        <taxon>Aphidomorpha</taxon>
        <taxon>Aphidoidea</taxon>
        <taxon>Aphididae</taxon>
        <taxon>Aphidini</taxon>
        <taxon>Aphis</taxon>
        <taxon>Aphis</taxon>
    </lineage>
</organism>
<feature type="repeat" description="TPR" evidence="3">
    <location>
        <begin position="135"/>
        <end position="168"/>
    </location>
</feature>
<evidence type="ECO:0000256" key="3">
    <source>
        <dbReference type="PROSITE-ProRule" id="PRU00339"/>
    </source>
</evidence>
<dbReference type="Pfam" id="PF13414">
    <property type="entry name" value="TPR_11"/>
    <property type="match status" value="1"/>
</dbReference>